<dbReference type="EMBL" id="CP009933">
    <property type="protein sequence ID" value="AKA67786.1"/>
    <property type="molecule type" value="Genomic_DNA"/>
</dbReference>
<sequence length="101" mass="12371">MTKVKEYHMTYTTDINKRKYEIITEGVCFHCEPNDIDELIDCQYYIHVYKNGEHVFTGDSLTWLVENNFDKQIKKALMDLERYRITEFHKLYFDYIIEKNE</sequence>
<keyword evidence="2" id="KW-1185">Reference proteome</keyword>
<dbReference type="HOGENOM" id="CLU_2286645_0_0_9"/>
<dbReference type="STRING" id="1548.CSCA_0661"/>
<dbReference type="KEGG" id="csq:CSCA_0661"/>
<proteinExistence type="predicted"/>
<organism evidence="1 2">
    <name type="scientific">Clostridium scatologenes</name>
    <dbReference type="NCBI Taxonomy" id="1548"/>
    <lineage>
        <taxon>Bacteria</taxon>
        <taxon>Bacillati</taxon>
        <taxon>Bacillota</taxon>
        <taxon>Clostridia</taxon>
        <taxon>Eubacteriales</taxon>
        <taxon>Clostridiaceae</taxon>
        <taxon>Clostridium</taxon>
    </lineage>
</organism>
<dbReference type="RefSeq" id="WP_029160873.1">
    <property type="nucleotide sequence ID" value="NZ_CP009933.1"/>
</dbReference>
<gene>
    <name evidence="1" type="ORF">CSCA_0661</name>
</gene>
<evidence type="ECO:0000313" key="2">
    <source>
        <dbReference type="Proteomes" id="UP000033115"/>
    </source>
</evidence>
<reference evidence="1 2" key="1">
    <citation type="journal article" date="2015" name="J. Biotechnol.">
        <title>Complete genome sequence of a malodorant-producing acetogen, Clostridium scatologenes ATCC 25775(T).</title>
        <authorList>
            <person name="Zhu Z."/>
            <person name="Guo T."/>
            <person name="Zheng H."/>
            <person name="Song T."/>
            <person name="Ouyang P."/>
            <person name="Xie J."/>
        </authorList>
    </citation>
    <scope>NUCLEOTIDE SEQUENCE [LARGE SCALE GENOMIC DNA]</scope>
    <source>
        <strain evidence="1 2">ATCC 25775</strain>
    </source>
</reference>
<name>A0A0E3GQ16_CLOSL</name>
<dbReference type="Proteomes" id="UP000033115">
    <property type="component" value="Chromosome"/>
</dbReference>
<protein>
    <submittedName>
        <fullName evidence="1">Uncharacterized protein</fullName>
    </submittedName>
</protein>
<evidence type="ECO:0000313" key="1">
    <source>
        <dbReference type="EMBL" id="AKA67786.1"/>
    </source>
</evidence>
<accession>A0A0E3GQ16</accession>
<dbReference type="AlphaFoldDB" id="A0A0E3GQ16"/>